<sequence length="561" mass="63732">MRAGPSARRAYISQGDRRSATPVISESASSDEGPNLDDSSKILWYYSSESPESDFGDNGDAEWPVKAIVNEEITLNGSSRLEVEWENWERSDGTNTTWERQLQGAEGLKKAWMEEKKKERELKAKASPSIDLEVIASVLPHNIGTAEKKIAFKEKLREWESDEDDWDWKRVERMHKEKDRLDGRISRANSTQRIEESQRYDSSGQQRNPTTIQNPSRQMSVASGSSIPRKRQRSGSTIQTKEGERRDDVVNTTRGEPSRGTSARSSVGLLSDQTRESIQRTWSKACKKVGAAAIVIVNEVDEEDYPLIPKNFIYMEKGFHYAPGVPDPHDSEYKQFLFGCECSKNNASCGDFDCSCVEESGCMDIHNNNDIAYNKDGYFRFTDYGEVIECNERCACGPQCRNRVAQKPRKLTLELFKTEENGWGVRCPVRIKRGTVLGLYTGHIVPREAVSKMAEEEKDYTFDLDVQEHKYSVCSYKTGNWTRFVNHSCEPTAAVYPVVYETTIETHMPYLAYVASEDIPARHEITIDYNPKAGLVKAGKKKAEKDMIRCLCRGERCRGFI</sequence>
<evidence type="ECO:0000256" key="2">
    <source>
        <dbReference type="ARBA" id="ARBA00022454"/>
    </source>
</evidence>
<dbReference type="EMBL" id="NBII01000005">
    <property type="protein sequence ID" value="PAV18879.1"/>
    <property type="molecule type" value="Genomic_DNA"/>
</dbReference>
<keyword evidence="5" id="KW-0949">S-adenosyl-L-methionine</keyword>
<dbReference type="GO" id="GO:0005634">
    <property type="term" value="C:nucleus"/>
    <property type="evidence" value="ECO:0007669"/>
    <property type="project" value="InterPro"/>
</dbReference>
<feature type="region of interest" description="Disordered" evidence="8">
    <location>
        <begin position="1"/>
        <end position="38"/>
    </location>
</feature>
<reference evidence="11 12" key="1">
    <citation type="journal article" date="2017" name="Mol. Ecol.">
        <title>Comparative and population genomic landscape of Phellinus noxius: A hypervariable fungus causing root rot in trees.</title>
        <authorList>
            <person name="Chung C.L."/>
            <person name="Lee T.J."/>
            <person name="Akiba M."/>
            <person name="Lee H.H."/>
            <person name="Kuo T.H."/>
            <person name="Liu D."/>
            <person name="Ke H.M."/>
            <person name="Yokoi T."/>
            <person name="Roa M.B."/>
            <person name="Lu M.J."/>
            <person name="Chang Y.Y."/>
            <person name="Ann P.J."/>
            <person name="Tsai J.N."/>
            <person name="Chen C.Y."/>
            <person name="Tzean S.S."/>
            <person name="Ota Y."/>
            <person name="Hattori T."/>
            <person name="Sahashi N."/>
            <person name="Liou R.F."/>
            <person name="Kikuchi T."/>
            <person name="Tsai I.J."/>
        </authorList>
    </citation>
    <scope>NUCLEOTIDE SEQUENCE [LARGE SCALE GENOMIC DNA]</scope>
    <source>
        <strain evidence="11 12">FFPRI411160</strain>
    </source>
</reference>
<evidence type="ECO:0000313" key="12">
    <source>
        <dbReference type="Proteomes" id="UP000217199"/>
    </source>
</evidence>
<dbReference type="SMART" id="SM00317">
    <property type="entry name" value="SET"/>
    <property type="match status" value="1"/>
</dbReference>
<keyword evidence="3" id="KW-0489">Methyltransferase</keyword>
<feature type="region of interest" description="Disordered" evidence="8">
    <location>
        <begin position="182"/>
        <end position="272"/>
    </location>
</feature>
<evidence type="ECO:0000259" key="10">
    <source>
        <dbReference type="PROSITE" id="PS50867"/>
    </source>
</evidence>
<feature type="domain" description="Pre-SET" evidence="10">
    <location>
        <begin position="338"/>
        <end position="408"/>
    </location>
</feature>
<dbReference type="PANTHER" id="PTHR46223">
    <property type="entry name" value="HISTONE-LYSINE N-METHYLTRANSFERASE SUV39H"/>
    <property type="match status" value="1"/>
</dbReference>
<dbReference type="GO" id="GO:0032259">
    <property type="term" value="P:methylation"/>
    <property type="evidence" value="ECO:0007669"/>
    <property type="project" value="UniProtKB-KW"/>
</dbReference>
<dbReference type="FunCoup" id="A0A286UH77">
    <property type="interactions" value="235"/>
</dbReference>
<evidence type="ECO:0000256" key="5">
    <source>
        <dbReference type="ARBA" id="ARBA00022691"/>
    </source>
</evidence>
<dbReference type="STRING" id="2282107.A0A286UH77"/>
<dbReference type="Gene3D" id="2.170.270.10">
    <property type="entry name" value="SET domain"/>
    <property type="match status" value="1"/>
</dbReference>
<proteinExistence type="predicted"/>
<dbReference type="GO" id="GO:0008270">
    <property type="term" value="F:zinc ion binding"/>
    <property type="evidence" value="ECO:0007669"/>
    <property type="project" value="InterPro"/>
</dbReference>
<keyword evidence="7" id="KW-0862">Zinc</keyword>
<evidence type="ECO:0000256" key="8">
    <source>
        <dbReference type="SAM" id="MobiDB-lite"/>
    </source>
</evidence>
<dbReference type="InterPro" id="IPR007728">
    <property type="entry name" value="Pre-SET_dom"/>
</dbReference>
<dbReference type="SMART" id="SM00468">
    <property type="entry name" value="PreSET"/>
    <property type="match status" value="1"/>
</dbReference>
<dbReference type="SUPFAM" id="SSF82199">
    <property type="entry name" value="SET domain"/>
    <property type="match status" value="1"/>
</dbReference>
<feature type="compositionally biased region" description="Polar residues" evidence="8">
    <location>
        <begin position="250"/>
        <end position="265"/>
    </location>
</feature>
<feature type="compositionally biased region" description="Polar residues" evidence="8">
    <location>
        <begin position="22"/>
        <end position="32"/>
    </location>
</feature>
<comment type="caution">
    <text evidence="11">The sequence shown here is derived from an EMBL/GenBank/DDBJ whole genome shotgun (WGS) entry which is preliminary data.</text>
</comment>
<comment type="subcellular location">
    <subcellularLocation>
        <location evidence="1">Chromosome</location>
    </subcellularLocation>
</comment>
<evidence type="ECO:0000256" key="3">
    <source>
        <dbReference type="ARBA" id="ARBA00022603"/>
    </source>
</evidence>
<name>A0A286UH77_9AGAM</name>
<dbReference type="InterPro" id="IPR046341">
    <property type="entry name" value="SET_dom_sf"/>
</dbReference>
<keyword evidence="2" id="KW-0158">Chromosome</keyword>
<gene>
    <name evidence="11" type="ORF">PNOK_0572200</name>
</gene>
<feature type="domain" description="SET" evidence="9">
    <location>
        <begin position="411"/>
        <end position="530"/>
    </location>
</feature>
<evidence type="ECO:0000256" key="6">
    <source>
        <dbReference type="ARBA" id="ARBA00022723"/>
    </source>
</evidence>
<dbReference type="InterPro" id="IPR050973">
    <property type="entry name" value="H3K9_Histone-Lys_N-MTase"/>
</dbReference>
<feature type="compositionally biased region" description="Polar residues" evidence="8">
    <location>
        <begin position="200"/>
        <end position="226"/>
    </location>
</feature>
<evidence type="ECO:0000313" key="11">
    <source>
        <dbReference type="EMBL" id="PAV18879.1"/>
    </source>
</evidence>
<dbReference type="GO" id="GO:0005694">
    <property type="term" value="C:chromosome"/>
    <property type="evidence" value="ECO:0007669"/>
    <property type="project" value="UniProtKB-SubCell"/>
</dbReference>
<keyword evidence="4" id="KW-0808">Transferase</keyword>
<dbReference type="AlphaFoldDB" id="A0A286UH77"/>
<dbReference type="InParanoid" id="A0A286UH77"/>
<evidence type="ECO:0000259" key="9">
    <source>
        <dbReference type="PROSITE" id="PS50280"/>
    </source>
</evidence>
<accession>A0A286UH77</accession>
<evidence type="ECO:0000256" key="4">
    <source>
        <dbReference type="ARBA" id="ARBA00022679"/>
    </source>
</evidence>
<keyword evidence="12" id="KW-1185">Reference proteome</keyword>
<dbReference type="PROSITE" id="PS50280">
    <property type="entry name" value="SET"/>
    <property type="match status" value="1"/>
</dbReference>
<dbReference type="Pfam" id="PF05033">
    <property type="entry name" value="Pre-SET"/>
    <property type="match status" value="1"/>
</dbReference>
<protein>
    <submittedName>
        <fullName evidence="11">SET domain-containing</fullName>
    </submittedName>
</protein>
<dbReference type="PROSITE" id="PS50867">
    <property type="entry name" value="PRE_SET"/>
    <property type="match status" value="1"/>
</dbReference>
<dbReference type="Proteomes" id="UP000217199">
    <property type="component" value="Unassembled WGS sequence"/>
</dbReference>
<organism evidence="11 12">
    <name type="scientific">Pyrrhoderma noxium</name>
    <dbReference type="NCBI Taxonomy" id="2282107"/>
    <lineage>
        <taxon>Eukaryota</taxon>
        <taxon>Fungi</taxon>
        <taxon>Dikarya</taxon>
        <taxon>Basidiomycota</taxon>
        <taxon>Agaricomycotina</taxon>
        <taxon>Agaricomycetes</taxon>
        <taxon>Hymenochaetales</taxon>
        <taxon>Hymenochaetaceae</taxon>
        <taxon>Pyrrhoderma</taxon>
    </lineage>
</organism>
<dbReference type="Pfam" id="PF00856">
    <property type="entry name" value="SET"/>
    <property type="match status" value="1"/>
</dbReference>
<dbReference type="PANTHER" id="PTHR46223:SF3">
    <property type="entry name" value="HISTONE-LYSINE N-METHYLTRANSFERASE SET-23"/>
    <property type="match status" value="1"/>
</dbReference>
<dbReference type="GO" id="GO:0042054">
    <property type="term" value="F:histone methyltransferase activity"/>
    <property type="evidence" value="ECO:0007669"/>
    <property type="project" value="InterPro"/>
</dbReference>
<dbReference type="InterPro" id="IPR001214">
    <property type="entry name" value="SET_dom"/>
</dbReference>
<evidence type="ECO:0000256" key="7">
    <source>
        <dbReference type="ARBA" id="ARBA00022833"/>
    </source>
</evidence>
<keyword evidence="6" id="KW-0479">Metal-binding</keyword>
<evidence type="ECO:0000256" key="1">
    <source>
        <dbReference type="ARBA" id="ARBA00004286"/>
    </source>
</evidence>
<dbReference type="OrthoDB" id="308383at2759"/>